<comment type="subcellular location">
    <subcellularLocation>
        <location evidence="1">Membrane</location>
        <topology evidence="1">Multi-pass membrane protein</topology>
    </subcellularLocation>
</comment>
<feature type="transmembrane region" description="Helical" evidence="5">
    <location>
        <begin position="96"/>
        <end position="117"/>
    </location>
</feature>
<feature type="transmembrane region" description="Helical" evidence="5">
    <location>
        <begin position="70"/>
        <end position="90"/>
    </location>
</feature>
<keyword evidence="3 5" id="KW-1133">Transmembrane helix</keyword>
<dbReference type="InterPro" id="IPR003020">
    <property type="entry name" value="HCO3_transpt_euk"/>
</dbReference>
<gene>
    <name evidence="7" type="ORF">DILT_LOCUS17931</name>
</gene>
<keyword evidence="4 5" id="KW-0472">Membrane</keyword>
<dbReference type="OrthoDB" id="1735926at2759"/>
<dbReference type="AlphaFoldDB" id="A0A3P7NR19"/>
<evidence type="ECO:0000256" key="5">
    <source>
        <dbReference type="SAM" id="Phobius"/>
    </source>
</evidence>
<dbReference type="EMBL" id="UYRU01095897">
    <property type="protein sequence ID" value="VDN39563.1"/>
    <property type="molecule type" value="Genomic_DNA"/>
</dbReference>
<dbReference type="PANTHER" id="PTHR11453">
    <property type="entry name" value="ANION EXCHANGE PROTEIN"/>
    <property type="match status" value="1"/>
</dbReference>
<proteinExistence type="predicted"/>
<dbReference type="GO" id="GO:0005452">
    <property type="term" value="F:solute:inorganic anion antiporter activity"/>
    <property type="evidence" value="ECO:0007669"/>
    <property type="project" value="InterPro"/>
</dbReference>
<feature type="domain" description="Bicarbonate transporter-like transmembrane" evidence="6">
    <location>
        <begin position="2"/>
        <end position="115"/>
    </location>
</feature>
<feature type="transmembrane region" description="Helical" evidence="5">
    <location>
        <begin position="28"/>
        <end position="50"/>
    </location>
</feature>
<evidence type="ECO:0000313" key="8">
    <source>
        <dbReference type="Proteomes" id="UP000281553"/>
    </source>
</evidence>
<evidence type="ECO:0000256" key="1">
    <source>
        <dbReference type="ARBA" id="ARBA00004141"/>
    </source>
</evidence>
<evidence type="ECO:0000256" key="3">
    <source>
        <dbReference type="ARBA" id="ARBA00022989"/>
    </source>
</evidence>
<evidence type="ECO:0000256" key="2">
    <source>
        <dbReference type="ARBA" id="ARBA00022692"/>
    </source>
</evidence>
<protein>
    <recommendedName>
        <fullName evidence="6">Bicarbonate transporter-like transmembrane domain-containing protein</fullName>
    </recommendedName>
</protein>
<keyword evidence="2 5" id="KW-0812">Transmembrane</keyword>
<evidence type="ECO:0000256" key="4">
    <source>
        <dbReference type="ARBA" id="ARBA00023136"/>
    </source>
</evidence>
<dbReference type="GO" id="GO:0050801">
    <property type="term" value="P:monoatomic ion homeostasis"/>
    <property type="evidence" value="ECO:0007669"/>
    <property type="project" value="TreeGrafter"/>
</dbReference>
<evidence type="ECO:0000259" key="6">
    <source>
        <dbReference type="Pfam" id="PF00955"/>
    </source>
</evidence>
<dbReference type="GO" id="GO:0006820">
    <property type="term" value="P:monoatomic anion transport"/>
    <property type="evidence" value="ECO:0007669"/>
    <property type="project" value="InterPro"/>
</dbReference>
<organism evidence="7 8">
    <name type="scientific">Dibothriocephalus latus</name>
    <name type="common">Fish tapeworm</name>
    <name type="synonym">Diphyllobothrium latum</name>
    <dbReference type="NCBI Taxonomy" id="60516"/>
    <lineage>
        <taxon>Eukaryota</taxon>
        <taxon>Metazoa</taxon>
        <taxon>Spiralia</taxon>
        <taxon>Lophotrochozoa</taxon>
        <taxon>Platyhelminthes</taxon>
        <taxon>Cestoda</taxon>
        <taxon>Eucestoda</taxon>
        <taxon>Diphyllobothriidea</taxon>
        <taxon>Diphyllobothriidae</taxon>
        <taxon>Dibothriocephalus</taxon>
    </lineage>
</organism>
<dbReference type="GO" id="GO:0005886">
    <property type="term" value="C:plasma membrane"/>
    <property type="evidence" value="ECO:0007669"/>
    <property type="project" value="TreeGrafter"/>
</dbReference>
<dbReference type="Proteomes" id="UP000281553">
    <property type="component" value="Unassembled WGS sequence"/>
</dbReference>
<name>A0A3P7NR19_DIBLA</name>
<dbReference type="PANTHER" id="PTHR11453:SF127">
    <property type="entry name" value="SOLUTE CARRIER FAMILY 4 MEMBER 11"/>
    <property type="match status" value="1"/>
</dbReference>
<feature type="transmembrane region" description="Helical" evidence="5">
    <location>
        <begin position="138"/>
        <end position="161"/>
    </location>
</feature>
<sequence>MIVGILITLSVFIGDVLQYIPVAALYGLFLYLGLFCLKGMQLIVFLRVVLTRRKYWGEWALLDGLPNRQVVVFTLIWLLELTVLLVLLIFSEFPLLQKAAASLPFVLLLAGFLRRFAMPRWKWIAPYLDRVEISKYAFFLPFLPSSPPPPFSLLLFLLFFLRNIRKAS</sequence>
<dbReference type="InterPro" id="IPR011531">
    <property type="entry name" value="HCO3_transpt-like_TM_dom"/>
</dbReference>
<dbReference type="Pfam" id="PF00955">
    <property type="entry name" value="HCO3_cotransp"/>
    <property type="match status" value="1"/>
</dbReference>
<accession>A0A3P7NR19</accession>
<reference evidence="7 8" key="1">
    <citation type="submission" date="2018-11" db="EMBL/GenBank/DDBJ databases">
        <authorList>
            <consortium name="Pathogen Informatics"/>
        </authorList>
    </citation>
    <scope>NUCLEOTIDE SEQUENCE [LARGE SCALE GENOMIC DNA]</scope>
</reference>
<evidence type="ECO:0000313" key="7">
    <source>
        <dbReference type="EMBL" id="VDN39563.1"/>
    </source>
</evidence>
<keyword evidence="8" id="KW-1185">Reference proteome</keyword>